<dbReference type="AlphaFoldDB" id="A0A2U3PD96"/>
<dbReference type="PRINTS" id="PR00080">
    <property type="entry name" value="SDRFAMILY"/>
</dbReference>
<gene>
    <name evidence="4" type="ORF">MNAB215_3925</name>
</gene>
<keyword evidence="5" id="KW-1185">Reference proteome</keyword>
<evidence type="ECO:0000313" key="4">
    <source>
        <dbReference type="EMBL" id="SPM41713.1"/>
    </source>
</evidence>
<dbReference type="Proteomes" id="UP000240424">
    <property type="component" value="Unassembled WGS sequence"/>
</dbReference>
<dbReference type="EMBL" id="FUEZ01000004">
    <property type="protein sequence ID" value="SPM41713.1"/>
    <property type="molecule type" value="Genomic_DNA"/>
</dbReference>
<proteinExistence type="inferred from homology"/>
<dbReference type="FunFam" id="3.40.50.720:FF:000084">
    <property type="entry name" value="Short-chain dehydrogenase reductase"/>
    <property type="match status" value="1"/>
</dbReference>
<dbReference type="PANTHER" id="PTHR43639">
    <property type="entry name" value="OXIDOREDUCTASE, SHORT-CHAIN DEHYDROGENASE/REDUCTASE FAMILY (AFU_ORTHOLOGUE AFUA_5G02870)"/>
    <property type="match status" value="1"/>
</dbReference>
<dbReference type="PANTHER" id="PTHR43639:SF1">
    <property type="entry name" value="SHORT-CHAIN DEHYDROGENASE_REDUCTASE FAMILY PROTEIN"/>
    <property type="match status" value="1"/>
</dbReference>
<reference evidence="4 5" key="1">
    <citation type="submission" date="2017-01" db="EMBL/GenBank/DDBJ databases">
        <authorList>
            <consortium name="Urmite Genomes"/>
        </authorList>
    </citation>
    <scope>NUCLEOTIDE SEQUENCE [LARGE SCALE GENOMIC DNA]</scope>
    <source>
        <strain evidence="4 5">AB215</strain>
    </source>
</reference>
<protein>
    <submittedName>
        <fullName evidence="4">NAD(P)-dependent dehydrogenase, short-chain alcohol dehydrogenase family</fullName>
    </submittedName>
</protein>
<sequence>MRFDGKKVLVTGATSGVGRETAKLFAQHGAAVIVTGRNESRGKAVVEDLATASAPARFIAADLNVSDDVRRLIQEAGDVDILVNNAGFWELAPTAEATEAGLDAMFAVNVKAPFLLTAAYAPAMAGNGGGAIVNVSTMVADRGQAGMAGYGAAKAALESLTRSWAAEYGPQGVRVNAVALGPTMTPAMDPMAHMLPTFVAAIPLGRAAQPIEIANAIAYLCSEESSFITGAVVPVDGGRQSVL</sequence>
<dbReference type="STRING" id="1841861.GCA_900157365_02245"/>
<dbReference type="NCBIfam" id="NF005559">
    <property type="entry name" value="PRK07231.1"/>
    <property type="match status" value="1"/>
</dbReference>
<name>A0A2U3PD96_9MYCO</name>
<feature type="domain" description="Ketoreductase" evidence="3">
    <location>
        <begin position="6"/>
        <end position="194"/>
    </location>
</feature>
<dbReference type="OrthoDB" id="286404at2"/>
<organism evidence="4 5">
    <name type="scientific">Mycobacterium numidiamassiliense</name>
    <dbReference type="NCBI Taxonomy" id="1841861"/>
    <lineage>
        <taxon>Bacteria</taxon>
        <taxon>Bacillati</taxon>
        <taxon>Actinomycetota</taxon>
        <taxon>Actinomycetes</taxon>
        <taxon>Mycobacteriales</taxon>
        <taxon>Mycobacteriaceae</taxon>
        <taxon>Mycobacterium</taxon>
    </lineage>
</organism>
<keyword evidence="2" id="KW-0560">Oxidoreductase</keyword>
<evidence type="ECO:0000256" key="2">
    <source>
        <dbReference type="ARBA" id="ARBA00023002"/>
    </source>
</evidence>
<comment type="similarity">
    <text evidence="1">Belongs to the short-chain dehydrogenases/reductases (SDR) family.</text>
</comment>
<dbReference type="Gene3D" id="3.40.50.720">
    <property type="entry name" value="NAD(P)-binding Rossmann-like Domain"/>
    <property type="match status" value="1"/>
</dbReference>
<dbReference type="PRINTS" id="PR00081">
    <property type="entry name" value="GDHRDH"/>
</dbReference>
<dbReference type="InterPro" id="IPR057326">
    <property type="entry name" value="KR_dom"/>
</dbReference>
<dbReference type="CDD" id="cd05233">
    <property type="entry name" value="SDR_c"/>
    <property type="match status" value="1"/>
</dbReference>
<evidence type="ECO:0000256" key="1">
    <source>
        <dbReference type="ARBA" id="ARBA00006484"/>
    </source>
</evidence>
<dbReference type="Pfam" id="PF13561">
    <property type="entry name" value="adh_short_C2"/>
    <property type="match status" value="1"/>
</dbReference>
<dbReference type="GO" id="GO:0016491">
    <property type="term" value="F:oxidoreductase activity"/>
    <property type="evidence" value="ECO:0007669"/>
    <property type="project" value="UniProtKB-KW"/>
</dbReference>
<dbReference type="InterPro" id="IPR036291">
    <property type="entry name" value="NAD(P)-bd_dom_sf"/>
</dbReference>
<dbReference type="SMART" id="SM00822">
    <property type="entry name" value="PKS_KR"/>
    <property type="match status" value="1"/>
</dbReference>
<evidence type="ECO:0000259" key="3">
    <source>
        <dbReference type="SMART" id="SM00822"/>
    </source>
</evidence>
<dbReference type="RefSeq" id="WP_077080270.1">
    <property type="nucleotide sequence ID" value="NZ_FUEZ01000004.1"/>
</dbReference>
<dbReference type="InterPro" id="IPR002347">
    <property type="entry name" value="SDR_fam"/>
</dbReference>
<evidence type="ECO:0000313" key="5">
    <source>
        <dbReference type="Proteomes" id="UP000240424"/>
    </source>
</evidence>
<dbReference type="SUPFAM" id="SSF51735">
    <property type="entry name" value="NAD(P)-binding Rossmann-fold domains"/>
    <property type="match status" value="1"/>
</dbReference>
<accession>A0A2U3PD96</accession>